<feature type="compositionally biased region" description="Polar residues" evidence="1">
    <location>
        <begin position="446"/>
        <end position="456"/>
    </location>
</feature>
<feature type="region of interest" description="Disordered" evidence="1">
    <location>
        <begin position="216"/>
        <end position="256"/>
    </location>
</feature>
<feature type="region of interest" description="Disordered" evidence="1">
    <location>
        <begin position="153"/>
        <end position="196"/>
    </location>
</feature>
<feature type="compositionally biased region" description="Basic and acidic residues" evidence="1">
    <location>
        <begin position="420"/>
        <end position="431"/>
    </location>
</feature>
<name>A0A165LNY3_9APHY</name>
<evidence type="ECO:0000313" key="3">
    <source>
        <dbReference type="Proteomes" id="UP000076727"/>
    </source>
</evidence>
<gene>
    <name evidence="2" type="ORF">DAEQUDRAFT_600500</name>
</gene>
<feature type="compositionally biased region" description="Basic and acidic residues" evidence="1">
    <location>
        <begin position="379"/>
        <end position="388"/>
    </location>
</feature>
<reference evidence="2 3" key="1">
    <citation type="journal article" date="2016" name="Mol. Biol. Evol.">
        <title>Comparative Genomics of Early-Diverging Mushroom-Forming Fungi Provides Insights into the Origins of Lignocellulose Decay Capabilities.</title>
        <authorList>
            <person name="Nagy L.G."/>
            <person name="Riley R."/>
            <person name="Tritt A."/>
            <person name="Adam C."/>
            <person name="Daum C."/>
            <person name="Floudas D."/>
            <person name="Sun H."/>
            <person name="Yadav J.S."/>
            <person name="Pangilinan J."/>
            <person name="Larsson K.H."/>
            <person name="Matsuura K."/>
            <person name="Barry K."/>
            <person name="Labutti K."/>
            <person name="Kuo R."/>
            <person name="Ohm R.A."/>
            <person name="Bhattacharya S.S."/>
            <person name="Shirouzu T."/>
            <person name="Yoshinaga Y."/>
            <person name="Martin F.M."/>
            <person name="Grigoriev I.V."/>
            <person name="Hibbett D.S."/>
        </authorList>
    </citation>
    <scope>NUCLEOTIDE SEQUENCE [LARGE SCALE GENOMIC DNA]</scope>
    <source>
        <strain evidence="2 3">L-15889</strain>
    </source>
</reference>
<feature type="region of interest" description="Disordered" evidence="1">
    <location>
        <begin position="849"/>
        <end position="871"/>
    </location>
</feature>
<feature type="region of interest" description="Disordered" evidence="1">
    <location>
        <begin position="306"/>
        <end position="342"/>
    </location>
</feature>
<feature type="region of interest" description="Disordered" evidence="1">
    <location>
        <begin position="1"/>
        <end position="36"/>
    </location>
</feature>
<feature type="compositionally biased region" description="Polar residues" evidence="1">
    <location>
        <begin position="323"/>
        <end position="339"/>
    </location>
</feature>
<keyword evidence="3" id="KW-1185">Reference proteome</keyword>
<dbReference type="Proteomes" id="UP000076727">
    <property type="component" value="Unassembled WGS sequence"/>
</dbReference>
<dbReference type="STRING" id="1314783.A0A165LNY3"/>
<accession>A0A165LNY3</accession>
<dbReference type="AlphaFoldDB" id="A0A165LNY3"/>
<sequence length="926" mass="101624">MLVEPDSLVEPMDGVEPLRTIIDPTPRVSPQSERNGQFRLSMERFNAFDSNISVLRHSDSPMPGPSLPRASRAPLETPLEPSSPALEMPPTPNPNAINRSRPSSPASPDAYISRLNAVAAALPPLPGWFPGFDGPLRPPLSDGSSLRFQEHAHSANRLRNSLHPRDLSPYGEPVQEARGPPRIQTFSERRREHPIGPEEALRRLREIQQSLEEYLQGTSTSLETASTTSPLSPNLTGLPSRVHTGPYRDLGHGSAETDPLTAELSLIRESIRRLQTRARQIEAIQRDRRDAGTGAAAAVRSAWVPLTGRPEVHSHTATDDGESSASRSTITDSRSNNTRLFGRDDGLYPLPFVAPNRRRRSIYGTRPGPSNSLMSENAAEFRSRRAREQLASLSTEPPRLEVSSDLQFSPVDWNLPGVGDRARSSPVDEPHFTPADWSLPAFRGSTRASEQDSTGARRSQPQRTRPTPIEPPIRSSFSDLLYPDFGHDTAVPVASTTRRARFAPDLDLSYLLNESPSEPRSQPFESPARNSSDPLPLGPRFPFAPHPDAFEQWVLGSPEPSLARPASQSDVLQPSAASARRNPPAPYADLADESSNVQADFRRRRLQREASLTMNSPRRPASDPSMDEAGLEVNSRRRLSRLMALRSMRGDTVSERDSVPPRSPTRATSPGAHVLQHDDDDPAPDNYDLNARADLRASLVPPRVFDSPPTPASRVAPTTSASRRQSTSRETSARTAPTSRFNLDSFHEGPFRATIQRSLEILQSSDSQRHGPGTSSRDPGAPSLPPLRFQRNPDERLPPLQSLSRPAPRLYEGSQPSGPSTAPYQLPNFLDGPSNRDWDFLLHRTMLRDQSSSESRGRAENANASENGSVCPVHGIVHGSADDILDHCEGDTNEREREGNTSLTRWMGATPKCPAALASFVPGQSI</sequence>
<feature type="compositionally biased region" description="Basic and acidic residues" evidence="1">
    <location>
        <begin position="187"/>
        <end position="196"/>
    </location>
</feature>
<feature type="compositionally biased region" description="Low complexity" evidence="1">
    <location>
        <begin position="99"/>
        <end position="108"/>
    </location>
</feature>
<feature type="region of interest" description="Disordered" evidence="1">
    <location>
        <begin position="558"/>
        <end position="749"/>
    </location>
</feature>
<feature type="compositionally biased region" description="Low complexity" evidence="1">
    <location>
        <begin position="457"/>
        <end position="467"/>
    </location>
</feature>
<feature type="region of interest" description="Disordered" evidence="1">
    <location>
        <begin position="764"/>
        <end position="830"/>
    </location>
</feature>
<feature type="compositionally biased region" description="Basic and acidic residues" evidence="1">
    <location>
        <begin position="648"/>
        <end position="659"/>
    </location>
</feature>
<feature type="compositionally biased region" description="Low complexity" evidence="1">
    <location>
        <begin position="218"/>
        <end position="233"/>
    </location>
</feature>
<feature type="region of interest" description="Disordered" evidence="1">
    <location>
        <begin position="54"/>
        <end position="108"/>
    </location>
</feature>
<organism evidence="2 3">
    <name type="scientific">Daedalea quercina L-15889</name>
    <dbReference type="NCBI Taxonomy" id="1314783"/>
    <lineage>
        <taxon>Eukaryota</taxon>
        <taxon>Fungi</taxon>
        <taxon>Dikarya</taxon>
        <taxon>Basidiomycota</taxon>
        <taxon>Agaricomycotina</taxon>
        <taxon>Agaricomycetes</taxon>
        <taxon>Polyporales</taxon>
        <taxon>Fomitopsis</taxon>
    </lineage>
</organism>
<feature type="compositionally biased region" description="Low complexity" evidence="1">
    <location>
        <begin position="716"/>
        <end position="740"/>
    </location>
</feature>
<feature type="compositionally biased region" description="Polar residues" evidence="1">
    <location>
        <begin position="814"/>
        <end position="823"/>
    </location>
</feature>
<evidence type="ECO:0000256" key="1">
    <source>
        <dbReference type="SAM" id="MobiDB-lite"/>
    </source>
</evidence>
<evidence type="ECO:0000313" key="2">
    <source>
        <dbReference type="EMBL" id="KZT64668.1"/>
    </source>
</evidence>
<feature type="region of interest" description="Disordered" evidence="1">
    <location>
        <begin position="511"/>
        <end position="543"/>
    </location>
</feature>
<dbReference type="EMBL" id="KV429122">
    <property type="protein sequence ID" value="KZT64668.1"/>
    <property type="molecule type" value="Genomic_DNA"/>
</dbReference>
<feature type="region of interest" description="Disordered" evidence="1">
    <location>
        <begin position="359"/>
        <end position="478"/>
    </location>
</feature>
<dbReference type="OrthoDB" id="3271301at2759"/>
<feature type="compositionally biased region" description="Polar residues" evidence="1">
    <location>
        <begin position="512"/>
        <end position="533"/>
    </location>
</feature>
<proteinExistence type="predicted"/>
<protein>
    <submittedName>
        <fullName evidence="2">Uncharacterized protein</fullName>
    </submittedName>
</protein>